<reference evidence="2" key="1">
    <citation type="submission" date="2020-07" db="EMBL/GenBank/DDBJ databases">
        <title>Huge and variable diversity of episymbiotic CPR bacteria and DPANN archaea in groundwater ecosystems.</title>
        <authorList>
            <person name="He C.Y."/>
            <person name="Keren R."/>
            <person name="Whittaker M."/>
            <person name="Farag I.F."/>
            <person name="Doudna J."/>
            <person name="Cate J.H.D."/>
            <person name="Banfield J.F."/>
        </authorList>
    </citation>
    <scope>NUCLEOTIDE SEQUENCE</scope>
    <source>
        <strain evidence="2">NC_groundwater_1586_Pr3_B-0.1um_66_15</strain>
    </source>
</reference>
<keyword evidence="1" id="KW-0732">Signal</keyword>
<organism evidence="2 3">
    <name type="scientific">Devosia nanyangense</name>
    <dbReference type="NCBI Taxonomy" id="1228055"/>
    <lineage>
        <taxon>Bacteria</taxon>
        <taxon>Pseudomonadati</taxon>
        <taxon>Pseudomonadota</taxon>
        <taxon>Alphaproteobacteria</taxon>
        <taxon>Hyphomicrobiales</taxon>
        <taxon>Devosiaceae</taxon>
        <taxon>Devosia</taxon>
    </lineage>
</organism>
<dbReference type="Proteomes" id="UP000782610">
    <property type="component" value="Unassembled WGS sequence"/>
</dbReference>
<evidence type="ECO:0000313" key="2">
    <source>
        <dbReference type="EMBL" id="MBI4920292.1"/>
    </source>
</evidence>
<evidence type="ECO:0000256" key="1">
    <source>
        <dbReference type="SAM" id="SignalP"/>
    </source>
</evidence>
<evidence type="ECO:0000313" key="3">
    <source>
        <dbReference type="Proteomes" id="UP000782610"/>
    </source>
</evidence>
<dbReference type="EMBL" id="JACRAF010000004">
    <property type="protein sequence ID" value="MBI4920292.1"/>
    <property type="molecule type" value="Genomic_DNA"/>
</dbReference>
<protein>
    <submittedName>
        <fullName evidence="2">Uncharacterized protein</fullName>
    </submittedName>
</protein>
<sequence>MRLSATCLSLFMLTFPAAAAETIADQAQHAYDVFAGGLSQQAFLSAELGQTAFRNVAGNWVRLNGPDSKTGTETYGADTEKQCKTPATLTLASPTPMSLTLTTNLKGTNFTQSYELIAGSTFGEHTDPLSYFAAVGLGPDKVGDSFDQQRALLLSVANGLVQIYRPSDDILVLTRDRGYPIVLARCPAK</sequence>
<comment type="caution">
    <text evidence="2">The sequence shown here is derived from an EMBL/GenBank/DDBJ whole genome shotgun (WGS) entry which is preliminary data.</text>
</comment>
<dbReference type="AlphaFoldDB" id="A0A933KZD3"/>
<name>A0A933KZD3_9HYPH</name>
<gene>
    <name evidence="2" type="ORF">HY834_00955</name>
</gene>
<feature type="signal peptide" evidence="1">
    <location>
        <begin position="1"/>
        <end position="19"/>
    </location>
</feature>
<proteinExistence type="predicted"/>
<feature type="chain" id="PRO_5037863991" evidence="1">
    <location>
        <begin position="20"/>
        <end position="189"/>
    </location>
</feature>
<accession>A0A933KZD3</accession>